<feature type="transmembrane region" description="Helical" evidence="1">
    <location>
        <begin position="76"/>
        <end position="97"/>
    </location>
</feature>
<proteinExistence type="predicted"/>
<accession>A0A7G9Z0S8</accession>
<keyword evidence="1" id="KW-1133">Transmembrane helix</keyword>
<feature type="transmembrane region" description="Helical" evidence="1">
    <location>
        <begin position="196"/>
        <end position="220"/>
    </location>
</feature>
<evidence type="ECO:0000256" key="1">
    <source>
        <dbReference type="SAM" id="Phobius"/>
    </source>
</evidence>
<dbReference type="EMBL" id="MT631553">
    <property type="protein sequence ID" value="QNO53862.1"/>
    <property type="molecule type" value="Genomic_DNA"/>
</dbReference>
<reference evidence="2" key="1">
    <citation type="submission" date="2020-06" db="EMBL/GenBank/DDBJ databases">
        <title>Unique genomic features of the anaerobic methanotrophic archaea.</title>
        <authorList>
            <person name="Chadwick G.L."/>
            <person name="Skennerton C.T."/>
            <person name="Laso-Perez R."/>
            <person name="Leu A.O."/>
            <person name="Speth D.R."/>
            <person name="Yu H."/>
            <person name="Morgan-Lang C."/>
            <person name="Hatzenpichler R."/>
            <person name="Goudeau D."/>
            <person name="Malmstrom R."/>
            <person name="Brazelton W.J."/>
            <person name="Woyke T."/>
            <person name="Hallam S.J."/>
            <person name="Tyson G.W."/>
            <person name="Wegener G."/>
            <person name="Boetius A."/>
            <person name="Orphan V."/>
        </authorList>
    </citation>
    <scope>NUCLEOTIDE SEQUENCE</scope>
</reference>
<feature type="transmembrane region" description="Helical" evidence="1">
    <location>
        <begin position="43"/>
        <end position="64"/>
    </location>
</feature>
<evidence type="ECO:0000313" key="2">
    <source>
        <dbReference type="EMBL" id="QNO53862.1"/>
    </source>
</evidence>
<keyword evidence="1" id="KW-0812">Transmembrane</keyword>
<name>A0A7G9Z0S8_9EURY</name>
<feature type="transmembrane region" description="Helical" evidence="1">
    <location>
        <begin position="119"/>
        <end position="138"/>
    </location>
</feature>
<feature type="transmembrane region" description="Helical" evidence="1">
    <location>
        <begin position="173"/>
        <end position="190"/>
    </location>
</feature>
<sequence>MGMKESSWKGIMDWRILAVIAVAAILGRALMSLDKKIALWESIGSGVLLIILGWFIFSSLYSLSKRETDWIISNKVAQGLAITISTLNVYVLIYYAMRWYRLMTETEVYVPRDFLLRDVRFAVLVLAYCGIIWAMGYLKKMHDNYLLVTEEMPEMRKASTAESMFRIITDERTVIVIIGLVFLWRAIISFDKQIVLWESMCSGMALFILGWVLFGYISSLAVRTTRPSVAKIYQGIAFALFAVNFYVLVYYGMRWYRIIYMAVPEEALVPLDFVLRDIRYFVLAIFFCTSIVLSKYLERASEECEYLIKKGEKEYKE</sequence>
<organism evidence="2">
    <name type="scientific">Candidatus Methanophagaceae archaeon ANME-1 ERB6</name>
    <dbReference type="NCBI Taxonomy" id="2759912"/>
    <lineage>
        <taxon>Archaea</taxon>
        <taxon>Methanobacteriati</taxon>
        <taxon>Methanobacteriota</taxon>
        <taxon>Stenosarchaea group</taxon>
        <taxon>Methanomicrobia</taxon>
        <taxon>Candidatus Methanophagales</taxon>
        <taxon>Candidatus Methanophagaceae</taxon>
    </lineage>
</organism>
<protein>
    <submittedName>
        <fullName evidence="2">Uncharacterized protein</fullName>
    </submittedName>
</protein>
<feature type="transmembrane region" description="Helical" evidence="1">
    <location>
        <begin position="232"/>
        <end position="253"/>
    </location>
</feature>
<feature type="transmembrane region" description="Helical" evidence="1">
    <location>
        <begin position="12"/>
        <end position="31"/>
    </location>
</feature>
<dbReference type="AlphaFoldDB" id="A0A7G9Z0S8"/>
<keyword evidence="1" id="KW-0472">Membrane</keyword>
<gene>
    <name evidence="2" type="ORF">ALDDBJOO_00038</name>
</gene>